<evidence type="ECO:0000313" key="3">
    <source>
        <dbReference type="Proteomes" id="UP001529510"/>
    </source>
</evidence>
<dbReference type="Proteomes" id="UP001529510">
    <property type="component" value="Unassembled WGS sequence"/>
</dbReference>
<dbReference type="EMBL" id="JAMKFB020000016">
    <property type="protein sequence ID" value="KAL0173027.1"/>
    <property type="molecule type" value="Genomic_DNA"/>
</dbReference>
<protein>
    <submittedName>
        <fullName evidence="2">Uncharacterized protein</fullName>
    </submittedName>
</protein>
<comment type="caution">
    <text evidence="2">The sequence shown here is derived from an EMBL/GenBank/DDBJ whole genome shotgun (WGS) entry which is preliminary data.</text>
</comment>
<gene>
    <name evidence="2" type="ORF">M9458_033338</name>
</gene>
<feature type="non-terminal residue" evidence="2">
    <location>
        <position position="61"/>
    </location>
</feature>
<keyword evidence="3" id="KW-1185">Reference proteome</keyword>
<evidence type="ECO:0000313" key="2">
    <source>
        <dbReference type="EMBL" id="KAL0173027.1"/>
    </source>
</evidence>
<name>A0ABD0PG37_CIRMR</name>
<feature type="region of interest" description="Disordered" evidence="1">
    <location>
        <begin position="1"/>
        <end position="61"/>
    </location>
</feature>
<organism evidence="2 3">
    <name type="scientific">Cirrhinus mrigala</name>
    <name type="common">Mrigala</name>
    <dbReference type="NCBI Taxonomy" id="683832"/>
    <lineage>
        <taxon>Eukaryota</taxon>
        <taxon>Metazoa</taxon>
        <taxon>Chordata</taxon>
        <taxon>Craniata</taxon>
        <taxon>Vertebrata</taxon>
        <taxon>Euteleostomi</taxon>
        <taxon>Actinopterygii</taxon>
        <taxon>Neopterygii</taxon>
        <taxon>Teleostei</taxon>
        <taxon>Ostariophysi</taxon>
        <taxon>Cypriniformes</taxon>
        <taxon>Cyprinidae</taxon>
        <taxon>Labeoninae</taxon>
        <taxon>Labeonini</taxon>
        <taxon>Cirrhinus</taxon>
    </lineage>
</organism>
<dbReference type="AlphaFoldDB" id="A0ABD0PG37"/>
<proteinExistence type="predicted"/>
<accession>A0ABD0PG37</accession>
<evidence type="ECO:0000256" key="1">
    <source>
        <dbReference type="SAM" id="MobiDB-lite"/>
    </source>
</evidence>
<reference evidence="2 3" key="1">
    <citation type="submission" date="2024-05" db="EMBL/GenBank/DDBJ databases">
        <title>Genome sequencing and assembly of Indian major carp, Cirrhinus mrigala (Hamilton, 1822).</title>
        <authorList>
            <person name="Mohindra V."/>
            <person name="Chowdhury L.M."/>
            <person name="Lal K."/>
            <person name="Jena J.K."/>
        </authorList>
    </citation>
    <scope>NUCLEOTIDE SEQUENCE [LARGE SCALE GENOMIC DNA]</scope>
    <source>
        <strain evidence="2">CM1030</strain>
        <tissue evidence="2">Blood</tissue>
    </source>
</reference>
<sequence>MRPLEYTTAEPDPVPLPTADEEPEFTTDLETQPVTGRDIVPEPKPTTEPEAASSVPVEKTE</sequence>